<sequence>MPGRTSYEPGTFCWADLNAPDPDAATAFYTGLFGWHAHIDPDPLVAGHITLTLDGDLSRPVAALMPMIAGAPPGTPAFWTSYVSVADVDTVAEIARGAGGRVFMGPADTGELGRFALLFDPQGAIVGLWQARDFHGAGVVGEPGAYCWSELAVRDVEGAGAFYGTMLGWEGDTHTSGPATYTEWRTPGGTPVGWMTQLDERWAAEIPPRWTVTFTVSDCDATAARATELGGTVTAAPRDIPAGRVALLNDPQGGRFSVIHPNR</sequence>
<protein>
    <submittedName>
        <fullName evidence="2">VOC family protein</fullName>
    </submittedName>
</protein>
<dbReference type="PANTHER" id="PTHR33993:SF14">
    <property type="entry name" value="GB|AAF24581.1"/>
    <property type="match status" value="1"/>
</dbReference>
<name>A0ABP8AAB5_9ACTN</name>
<dbReference type="InterPro" id="IPR041581">
    <property type="entry name" value="Glyoxalase_6"/>
</dbReference>
<evidence type="ECO:0000313" key="2">
    <source>
        <dbReference type="EMBL" id="GAA4180467.1"/>
    </source>
</evidence>
<dbReference type="Pfam" id="PF00903">
    <property type="entry name" value="Glyoxalase"/>
    <property type="match status" value="1"/>
</dbReference>
<dbReference type="CDD" id="cd07247">
    <property type="entry name" value="SgaA_N_like"/>
    <property type="match status" value="2"/>
</dbReference>
<dbReference type="InterPro" id="IPR052164">
    <property type="entry name" value="Anthracycline_SecMetBiosynth"/>
</dbReference>
<evidence type="ECO:0000313" key="3">
    <source>
        <dbReference type="Proteomes" id="UP001501251"/>
    </source>
</evidence>
<dbReference type="PANTHER" id="PTHR33993">
    <property type="entry name" value="GLYOXALASE-RELATED"/>
    <property type="match status" value="1"/>
</dbReference>
<evidence type="ECO:0000259" key="1">
    <source>
        <dbReference type="PROSITE" id="PS51819"/>
    </source>
</evidence>
<accession>A0ABP8AAB5</accession>
<dbReference type="InterPro" id="IPR029068">
    <property type="entry name" value="Glyas_Bleomycin-R_OHBP_Dase"/>
</dbReference>
<feature type="domain" description="VOC" evidence="1">
    <location>
        <begin position="11"/>
        <end position="131"/>
    </location>
</feature>
<dbReference type="RefSeq" id="WP_344914239.1">
    <property type="nucleotide sequence ID" value="NZ_BAABAQ010000001.1"/>
</dbReference>
<dbReference type="EMBL" id="BAABAQ010000001">
    <property type="protein sequence ID" value="GAA4180467.1"/>
    <property type="molecule type" value="Genomic_DNA"/>
</dbReference>
<dbReference type="Gene3D" id="3.10.180.10">
    <property type="entry name" value="2,3-Dihydroxybiphenyl 1,2-Dioxygenase, domain 1"/>
    <property type="match status" value="2"/>
</dbReference>
<dbReference type="PROSITE" id="PS51819">
    <property type="entry name" value="VOC"/>
    <property type="match status" value="2"/>
</dbReference>
<proteinExistence type="predicted"/>
<dbReference type="InterPro" id="IPR037523">
    <property type="entry name" value="VOC_core"/>
</dbReference>
<dbReference type="Proteomes" id="UP001501251">
    <property type="component" value="Unassembled WGS sequence"/>
</dbReference>
<reference evidence="3" key="1">
    <citation type="journal article" date="2019" name="Int. J. Syst. Evol. Microbiol.">
        <title>The Global Catalogue of Microorganisms (GCM) 10K type strain sequencing project: providing services to taxonomists for standard genome sequencing and annotation.</title>
        <authorList>
            <consortium name="The Broad Institute Genomics Platform"/>
            <consortium name="The Broad Institute Genome Sequencing Center for Infectious Disease"/>
            <person name="Wu L."/>
            <person name="Ma J."/>
        </authorList>
    </citation>
    <scope>NUCLEOTIDE SEQUENCE [LARGE SCALE GENOMIC DNA]</scope>
    <source>
        <strain evidence="3">JCM 17388</strain>
    </source>
</reference>
<dbReference type="SUPFAM" id="SSF54593">
    <property type="entry name" value="Glyoxalase/Bleomycin resistance protein/Dihydroxybiphenyl dioxygenase"/>
    <property type="match status" value="2"/>
</dbReference>
<dbReference type="InterPro" id="IPR004360">
    <property type="entry name" value="Glyas_Fos-R_dOase_dom"/>
</dbReference>
<keyword evidence="3" id="KW-1185">Reference proteome</keyword>
<feature type="domain" description="VOC" evidence="1">
    <location>
        <begin position="145"/>
        <end position="261"/>
    </location>
</feature>
<comment type="caution">
    <text evidence="2">The sequence shown here is derived from an EMBL/GenBank/DDBJ whole genome shotgun (WGS) entry which is preliminary data.</text>
</comment>
<organism evidence="2 3">
    <name type="scientific">Streptosporangium oxazolinicum</name>
    <dbReference type="NCBI Taxonomy" id="909287"/>
    <lineage>
        <taxon>Bacteria</taxon>
        <taxon>Bacillati</taxon>
        <taxon>Actinomycetota</taxon>
        <taxon>Actinomycetes</taxon>
        <taxon>Streptosporangiales</taxon>
        <taxon>Streptosporangiaceae</taxon>
        <taxon>Streptosporangium</taxon>
    </lineage>
</organism>
<dbReference type="Pfam" id="PF18029">
    <property type="entry name" value="Glyoxalase_6"/>
    <property type="match status" value="1"/>
</dbReference>
<gene>
    <name evidence="2" type="ORF">GCM10022252_03390</name>
</gene>